<dbReference type="Gene3D" id="2.160.20.10">
    <property type="entry name" value="Single-stranded right-handed beta-helix, Pectin lyase-like"/>
    <property type="match status" value="1"/>
</dbReference>
<feature type="region of interest" description="Disordered" evidence="1">
    <location>
        <begin position="1"/>
        <end position="23"/>
    </location>
</feature>
<keyword evidence="3" id="KW-1185">Reference proteome</keyword>
<dbReference type="STRING" id="4540.A0A3L6T0J4"/>
<evidence type="ECO:0000313" key="3">
    <source>
        <dbReference type="Proteomes" id="UP000275267"/>
    </source>
</evidence>
<feature type="compositionally biased region" description="Polar residues" evidence="1">
    <location>
        <begin position="9"/>
        <end position="18"/>
    </location>
</feature>
<proteinExistence type="predicted"/>
<dbReference type="AlphaFoldDB" id="A0A3L6T0J4"/>
<protein>
    <submittedName>
        <fullName evidence="2">Pectate lyase 4</fullName>
    </submittedName>
</protein>
<dbReference type="EMBL" id="PQIB02000003">
    <property type="protein sequence ID" value="RLN28914.1"/>
    <property type="molecule type" value="Genomic_DNA"/>
</dbReference>
<dbReference type="Proteomes" id="UP000275267">
    <property type="component" value="Unassembled WGS sequence"/>
</dbReference>
<reference evidence="3" key="1">
    <citation type="journal article" date="2019" name="Nat. Commun.">
        <title>The genome of broomcorn millet.</title>
        <authorList>
            <person name="Zou C."/>
            <person name="Miki D."/>
            <person name="Li D."/>
            <person name="Tang Q."/>
            <person name="Xiao L."/>
            <person name="Rajput S."/>
            <person name="Deng P."/>
            <person name="Jia W."/>
            <person name="Huang R."/>
            <person name="Zhang M."/>
            <person name="Sun Y."/>
            <person name="Hu J."/>
            <person name="Fu X."/>
            <person name="Schnable P.S."/>
            <person name="Li F."/>
            <person name="Zhang H."/>
            <person name="Feng B."/>
            <person name="Zhu X."/>
            <person name="Liu R."/>
            <person name="Schnable J.C."/>
            <person name="Zhu J.-K."/>
            <person name="Zhang H."/>
        </authorList>
    </citation>
    <scope>NUCLEOTIDE SEQUENCE [LARGE SCALE GENOMIC DNA]</scope>
</reference>
<accession>A0A3L6T0J4</accession>
<dbReference type="InterPro" id="IPR011050">
    <property type="entry name" value="Pectin_lyase_fold/virulence"/>
</dbReference>
<gene>
    <name evidence="2" type="ORF">C2845_PM05G08810</name>
</gene>
<dbReference type="InterPro" id="IPR012334">
    <property type="entry name" value="Pectin_lyas_fold"/>
</dbReference>
<evidence type="ECO:0000313" key="2">
    <source>
        <dbReference type="EMBL" id="RLN28914.1"/>
    </source>
</evidence>
<dbReference type="GO" id="GO:0016829">
    <property type="term" value="F:lyase activity"/>
    <property type="evidence" value="ECO:0007669"/>
    <property type="project" value="UniProtKB-KW"/>
</dbReference>
<dbReference type="SUPFAM" id="SSF51126">
    <property type="entry name" value="Pectin lyase-like"/>
    <property type="match status" value="1"/>
</dbReference>
<sequence length="71" mass="8245">MPLRPAPTRQCSSEPTTPRTRHVGDRFIKVTVHHCFSDGTRRRHPRLHFGKVHLGNNYTRSWGPPKKMVLC</sequence>
<comment type="caution">
    <text evidence="2">The sequence shown here is derived from an EMBL/GenBank/DDBJ whole genome shotgun (WGS) entry which is preliminary data.</text>
</comment>
<keyword evidence="2" id="KW-0456">Lyase</keyword>
<organism evidence="2 3">
    <name type="scientific">Panicum miliaceum</name>
    <name type="common">Proso millet</name>
    <name type="synonym">Broomcorn millet</name>
    <dbReference type="NCBI Taxonomy" id="4540"/>
    <lineage>
        <taxon>Eukaryota</taxon>
        <taxon>Viridiplantae</taxon>
        <taxon>Streptophyta</taxon>
        <taxon>Embryophyta</taxon>
        <taxon>Tracheophyta</taxon>
        <taxon>Spermatophyta</taxon>
        <taxon>Magnoliopsida</taxon>
        <taxon>Liliopsida</taxon>
        <taxon>Poales</taxon>
        <taxon>Poaceae</taxon>
        <taxon>PACMAD clade</taxon>
        <taxon>Panicoideae</taxon>
        <taxon>Panicodae</taxon>
        <taxon>Paniceae</taxon>
        <taxon>Panicinae</taxon>
        <taxon>Panicum</taxon>
        <taxon>Panicum sect. Panicum</taxon>
    </lineage>
</organism>
<name>A0A3L6T0J4_PANMI</name>
<dbReference type="OrthoDB" id="1919435at2759"/>
<evidence type="ECO:0000256" key="1">
    <source>
        <dbReference type="SAM" id="MobiDB-lite"/>
    </source>
</evidence>